<gene>
    <name evidence="2" type="ORF">T4E_9122</name>
</gene>
<organism evidence="2 3">
    <name type="scientific">Trichinella pseudospiralis</name>
    <name type="common">Parasitic roundworm</name>
    <dbReference type="NCBI Taxonomy" id="6337"/>
    <lineage>
        <taxon>Eukaryota</taxon>
        <taxon>Metazoa</taxon>
        <taxon>Ecdysozoa</taxon>
        <taxon>Nematoda</taxon>
        <taxon>Enoplea</taxon>
        <taxon>Dorylaimia</taxon>
        <taxon>Trichinellida</taxon>
        <taxon>Trichinellidae</taxon>
        <taxon>Trichinella</taxon>
    </lineage>
</organism>
<name>A0A0V0YK72_TRIPS</name>
<evidence type="ECO:0000256" key="1">
    <source>
        <dbReference type="SAM" id="MobiDB-lite"/>
    </source>
</evidence>
<feature type="region of interest" description="Disordered" evidence="1">
    <location>
        <begin position="1"/>
        <end position="30"/>
    </location>
</feature>
<dbReference type="Proteomes" id="UP000054815">
    <property type="component" value="Unassembled WGS sequence"/>
</dbReference>
<dbReference type="EMBL" id="JYDU01000007">
    <property type="protein sequence ID" value="KRY00603.1"/>
    <property type="molecule type" value="Genomic_DNA"/>
</dbReference>
<evidence type="ECO:0000313" key="2">
    <source>
        <dbReference type="EMBL" id="KRY00603.1"/>
    </source>
</evidence>
<accession>A0A0V0YK72</accession>
<protein>
    <submittedName>
        <fullName evidence="2">Uncharacterized protein</fullName>
    </submittedName>
</protein>
<comment type="caution">
    <text evidence="2">The sequence shown here is derived from an EMBL/GenBank/DDBJ whole genome shotgun (WGS) entry which is preliminary data.</text>
</comment>
<dbReference type="AlphaFoldDB" id="A0A0V0YK72"/>
<sequence length="159" mass="17543">MAALSKEDSEGHLTYTGSEDSEPLSLTLQSMQSDDVSSFSSSALTVSVSMSSEMEDSEALQLSLQSTRDNDVFNLTADSGVADEEWSEDSFEKSFNYFVTIYPKSEREIALLKSEAKRHYTISDDSFDSQALMESLTSINFNLMKISSSESSSSNDEDD</sequence>
<feature type="compositionally biased region" description="Basic and acidic residues" evidence="1">
    <location>
        <begin position="1"/>
        <end position="11"/>
    </location>
</feature>
<proteinExistence type="predicted"/>
<reference evidence="2 3" key="1">
    <citation type="submission" date="2015-01" db="EMBL/GenBank/DDBJ databases">
        <title>Evolution of Trichinella species and genotypes.</title>
        <authorList>
            <person name="Korhonen P.K."/>
            <person name="Edoardo P."/>
            <person name="Giuseppe L.R."/>
            <person name="Gasser R.B."/>
        </authorList>
    </citation>
    <scope>NUCLEOTIDE SEQUENCE [LARGE SCALE GENOMIC DNA]</scope>
    <source>
        <strain evidence="2">ISS141</strain>
    </source>
</reference>
<evidence type="ECO:0000313" key="3">
    <source>
        <dbReference type="Proteomes" id="UP000054815"/>
    </source>
</evidence>